<reference evidence="2 3" key="1">
    <citation type="submission" date="2016-04" db="EMBL/GenBank/DDBJ databases">
        <title>A degradative enzymes factory behind the ericoid mycorrhizal symbiosis.</title>
        <authorList>
            <consortium name="DOE Joint Genome Institute"/>
            <person name="Martino E."/>
            <person name="Morin E."/>
            <person name="Grelet G."/>
            <person name="Kuo A."/>
            <person name="Kohler A."/>
            <person name="Daghino S."/>
            <person name="Barry K."/>
            <person name="Choi C."/>
            <person name="Cichocki N."/>
            <person name="Clum A."/>
            <person name="Copeland A."/>
            <person name="Hainaut M."/>
            <person name="Haridas S."/>
            <person name="Labutti K."/>
            <person name="Lindquist E."/>
            <person name="Lipzen A."/>
            <person name="Khouja H.-R."/>
            <person name="Murat C."/>
            <person name="Ohm R."/>
            <person name="Olson A."/>
            <person name="Spatafora J."/>
            <person name="Veneault-Fourrey C."/>
            <person name="Henrissat B."/>
            <person name="Grigoriev I."/>
            <person name="Martin F."/>
            <person name="Perotto S."/>
        </authorList>
    </citation>
    <scope>NUCLEOTIDE SEQUENCE [LARGE SCALE GENOMIC DNA]</scope>
    <source>
        <strain evidence="2 3">F</strain>
    </source>
</reference>
<evidence type="ECO:0000313" key="2">
    <source>
        <dbReference type="EMBL" id="PMD42828.1"/>
    </source>
</evidence>
<proteinExistence type="predicted"/>
<evidence type="ECO:0000256" key="1">
    <source>
        <dbReference type="SAM" id="MobiDB-lite"/>
    </source>
</evidence>
<accession>A0A2J6RWE5</accession>
<dbReference type="OrthoDB" id="3558741at2759"/>
<evidence type="ECO:0000313" key="3">
    <source>
        <dbReference type="Proteomes" id="UP000235786"/>
    </source>
</evidence>
<organism evidence="2 3">
    <name type="scientific">Hyaloscypha variabilis (strain UAMH 11265 / GT02V1 / F)</name>
    <name type="common">Meliniomyces variabilis</name>
    <dbReference type="NCBI Taxonomy" id="1149755"/>
    <lineage>
        <taxon>Eukaryota</taxon>
        <taxon>Fungi</taxon>
        <taxon>Dikarya</taxon>
        <taxon>Ascomycota</taxon>
        <taxon>Pezizomycotina</taxon>
        <taxon>Leotiomycetes</taxon>
        <taxon>Helotiales</taxon>
        <taxon>Hyaloscyphaceae</taxon>
        <taxon>Hyaloscypha</taxon>
        <taxon>Hyaloscypha variabilis</taxon>
    </lineage>
</organism>
<dbReference type="Gene3D" id="3.40.50.620">
    <property type="entry name" value="HUPs"/>
    <property type="match status" value="1"/>
</dbReference>
<dbReference type="EMBL" id="KZ613943">
    <property type="protein sequence ID" value="PMD42828.1"/>
    <property type="molecule type" value="Genomic_DNA"/>
</dbReference>
<keyword evidence="3" id="KW-1185">Reference proteome</keyword>
<name>A0A2J6RWE5_HYAVF</name>
<gene>
    <name evidence="2" type="ORF">L207DRAFT_565042</name>
</gene>
<protein>
    <recommendedName>
        <fullName evidence="4">Cytidyltransferase-like domain-containing protein</fullName>
    </recommendedName>
</protein>
<dbReference type="AlphaFoldDB" id="A0A2J6RWE5"/>
<feature type="region of interest" description="Disordered" evidence="1">
    <location>
        <begin position="1"/>
        <end position="21"/>
    </location>
</feature>
<dbReference type="InterPro" id="IPR014729">
    <property type="entry name" value="Rossmann-like_a/b/a_fold"/>
</dbReference>
<dbReference type="STRING" id="1149755.A0A2J6RWE5"/>
<feature type="compositionally biased region" description="Pro residues" evidence="1">
    <location>
        <begin position="1"/>
        <end position="10"/>
    </location>
</feature>
<dbReference type="Proteomes" id="UP000235786">
    <property type="component" value="Unassembled WGS sequence"/>
</dbReference>
<dbReference type="SUPFAM" id="SSF52374">
    <property type="entry name" value="Nucleotidylyl transferase"/>
    <property type="match status" value="1"/>
</dbReference>
<evidence type="ECO:0008006" key="4">
    <source>
        <dbReference type="Google" id="ProtNLM"/>
    </source>
</evidence>
<sequence>MAAHSNPPPSSLEDQHSTPPNTILPYLEKALKIPSLSGTVSLFSPPSSFPTNLTPTTYPPLDPSATNQLLLYPGSFNPPHVGHLATIHYLYTHRHTLQIPTLFLYCDPDLTISSKSTSKSHLTPSTLLPLSLRNTIFSQTPSLNPLLSSGWLHLLVGTMESHISFLRNLTDMIRADGWAVNLVGFLGGDKLSVQSRPSEKPGELGVWGPLDEFLILNARRPVDFYIPGEGKPRDLLGCTAWERGESGDREKEVGVEWICTALTVPGNPKIRFGASESSASNGVSSTKIRKIMCEAADEELYDELKDHVLGCDMLVEWLLEQRRWRRENEGEGTS</sequence>